<evidence type="ECO:0008006" key="3">
    <source>
        <dbReference type="Google" id="ProtNLM"/>
    </source>
</evidence>
<evidence type="ECO:0000313" key="1">
    <source>
        <dbReference type="EMBL" id="KRG67726.1"/>
    </source>
</evidence>
<dbReference type="AlphaFoldDB" id="A0A0R0CPD3"/>
<keyword evidence="2" id="KW-1185">Reference proteome</keyword>
<proteinExistence type="predicted"/>
<dbReference type="Proteomes" id="UP000051863">
    <property type="component" value="Unassembled WGS sequence"/>
</dbReference>
<dbReference type="Pfam" id="PF13557">
    <property type="entry name" value="Phenol_MetA_deg"/>
    <property type="match status" value="1"/>
</dbReference>
<accession>A0A0R0CPD3</accession>
<dbReference type="PATRIC" id="fig|405446.3.peg.1289"/>
<sequence length="310" mass="33327">MLAGFISLLALSLDAGAVEGGLGRSITGLQVTDYAGVVPPKPGLNLALGYVHYSGQFDTDRELPISGVAALGMDATFDLYSLSGLYVWPAKTGRWNFASLVTVPFASVDLSADVSAGPFNRRVSDSFKGDLYDISFSPVIAGYHFDETHHLALSVSISAPAGSYDPNRLANPSLNAWIYTPTVAYTQLASHGTVEWSTAAGIDFSTRNDATDYRSGAVFHIDSQVMKRWQNGWGLGGVGGWLQQVGDDSGALADRLDGFRGHSLAAGAIISYQHKHEDMSMSVSLRWLHEFDVRRRLEGDPLMLSGSISF</sequence>
<comment type="caution">
    <text evidence="1">The sequence shown here is derived from an EMBL/GenBank/DDBJ whole genome shotgun (WGS) entry which is preliminary data.</text>
</comment>
<dbReference type="EMBL" id="LDJJ01000028">
    <property type="protein sequence ID" value="KRG67726.1"/>
    <property type="molecule type" value="Genomic_DNA"/>
</dbReference>
<reference evidence="1 2" key="1">
    <citation type="submission" date="2015-05" db="EMBL/GenBank/DDBJ databases">
        <title>Genome sequencing and analysis of members of genus Stenotrophomonas.</title>
        <authorList>
            <person name="Patil P.P."/>
            <person name="Midha S."/>
            <person name="Patil P.B."/>
        </authorList>
    </citation>
    <scope>NUCLEOTIDE SEQUENCE [LARGE SCALE GENOMIC DNA]</scope>
    <source>
        <strain evidence="1 2">DSM 18941</strain>
    </source>
</reference>
<name>A0A0R0CPD3_9GAMM</name>
<dbReference type="InterPro" id="IPR025737">
    <property type="entry name" value="FApF"/>
</dbReference>
<gene>
    <name evidence="1" type="ORF">ABB27_09190</name>
</gene>
<evidence type="ECO:0000313" key="2">
    <source>
        <dbReference type="Proteomes" id="UP000051863"/>
    </source>
</evidence>
<protein>
    <recommendedName>
        <fullName evidence="3">Phenol degradation protein meta</fullName>
    </recommendedName>
</protein>
<organism evidence="1 2">
    <name type="scientific">Stenotrophomonas terrae</name>
    <dbReference type="NCBI Taxonomy" id="405446"/>
    <lineage>
        <taxon>Bacteria</taxon>
        <taxon>Pseudomonadati</taxon>
        <taxon>Pseudomonadota</taxon>
        <taxon>Gammaproteobacteria</taxon>
        <taxon>Lysobacterales</taxon>
        <taxon>Lysobacteraceae</taxon>
        <taxon>Stenotrophomonas</taxon>
    </lineage>
</organism>